<evidence type="ECO:0000313" key="2">
    <source>
        <dbReference type="Proteomes" id="UP000515502"/>
    </source>
</evidence>
<dbReference type="Proteomes" id="UP000515502">
    <property type="component" value="Segment"/>
</dbReference>
<proteinExistence type="predicted"/>
<dbReference type="EMBL" id="MN202187">
    <property type="protein sequence ID" value="QMV28556.1"/>
    <property type="molecule type" value="Genomic_DNA"/>
</dbReference>
<organismHost>
    <name type="scientific">Homo sapiens</name>
    <name type="common">Human</name>
    <dbReference type="NCBI Taxonomy" id="9606"/>
</organismHost>
<accession>A0A7G5AX55</accession>
<gene>
    <name evidence="1" type="primary">MC055R</name>
</gene>
<protein>
    <submittedName>
        <fullName evidence="1">MC055R</fullName>
    </submittedName>
</protein>
<name>A0A7G5AX55_MCV1</name>
<sequence length="52" mass="6216">MPGPSFSATRHDERVRPLVRLDFFLYFCAGDYARERRTKKTRVSRRRACLLL</sequence>
<organism evidence="1 2">
    <name type="scientific">Molluscum contagiosum virus subtype 1</name>
    <name type="common">MOCV</name>
    <name type="synonym">MCVI</name>
    <dbReference type="NCBI Taxonomy" id="10280"/>
    <lineage>
        <taxon>Viruses</taxon>
        <taxon>Varidnaviria</taxon>
        <taxon>Bamfordvirae</taxon>
        <taxon>Nucleocytoviricota</taxon>
        <taxon>Pokkesviricetes</taxon>
        <taxon>Chitovirales</taxon>
        <taxon>Poxviridae</taxon>
        <taxon>Chordopoxvirinae</taxon>
        <taxon>Molluscipoxvirus</taxon>
        <taxon>Molluscipoxvirus molluscum</taxon>
        <taxon>Molluscum contagiosum virus</taxon>
    </lineage>
</organism>
<reference evidence="1 2" key="1">
    <citation type="submission" date="2019-07" db="EMBL/GenBank/DDBJ databases">
        <title>MOCV-1 from Australia.</title>
        <authorList>
            <person name="Sarker S."/>
        </authorList>
    </citation>
    <scope>NUCLEOTIDE SEQUENCE [LARGE SCALE GENOMIC DNA]</scope>
    <source>
        <strain evidence="1">NT2017</strain>
    </source>
</reference>
<evidence type="ECO:0000313" key="1">
    <source>
        <dbReference type="EMBL" id="QMV28556.1"/>
    </source>
</evidence>